<evidence type="ECO:0000313" key="4">
    <source>
        <dbReference type="Proteomes" id="UP000195141"/>
    </source>
</evidence>
<sequence length="227" mass="26028">MTILAWIIMGAAAGAIIFLLLTLYFLAQIFFQRHKLKQLPERIPKNKRKRKRWKAASVRFKRKYRRSIMYSIVMLFLAATCSGGAMYASYYQSINLSSDDSALIVRSYYLLRDFQDELNKAAQQEENEVATQQNIRYLATTLAAYSTKHASTLNTKEGQSALNRYYASLSELGVNATLVSGNFHGNRELVDEFLSDIERTITYETTAFEYFKVNQTKLEEEGASDDE</sequence>
<feature type="transmembrane region" description="Helical" evidence="1">
    <location>
        <begin position="68"/>
        <end position="90"/>
    </location>
</feature>
<keyword evidence="1" id="KW-1133">Transmembrane helix</keyword>
<accession>A0A242JUY6</accession>
<name>A0A242JUY6_9ENTE</name>
<dbReference type="RefSeq" id="WP_086351175.1">
    <property type="nucleotide sequence ID" value="NZ_CP147247.1"/>
</dbReference>
<dbReference type="Proteomes" id="UP000195141">
    <property type="component" value="Chromosome"/>
</dbReference>
<evidence type="ECO:0000313" key="2">
    <source>
        <dbReference type="EMBL" id="OTP06703.1"/>
    </source>
</evidence>
<keyword evidence="1" id="KW-0812">Transmembrane</keyword>
<evidence type="ECO:0000256" key="1">
    <source>
        <dbReference type="SAM" id="Phobius"/>
    </source>
</evidence>
<reference evidence="2" key="1">
    <citation type="submission" date="2017-05" db="EMBL/GenBank/DDBJ databases">
        <title>The Genome Sequence of Enterococcus sp. 9E7_DIV0242.</title>
        <authorList>
            <consortium name="The Broad Institute Genomics Platform"/>
            <consortium name="The Broad Institute Genomic Center for Infectious Diseases"/>
            <person name="Earl A."/>
            <person name="Manson A."/>
            <person name="Schwartman J."/>
            <person name="Gilmore M."/>
            <person name="Abouelleil A."/>
            <person name="Cao P."/>
            <person name="Chapman S."/>
            <person name="Cusick C."/>
            <person name="Shea T."/>
            <person name="Young S."/>
            <person name="Neafsey D."/>
            <person name="Nusbaum C."/>
            <person name="Birren B."/>
        </authorList>
    </citation>
    <scope>NUCLEOTIDE SEQUENCE [LARGE SCALE GENOMIC DNA]</scope>
    <source>
        <strain evidence="2">9E7_DIV0242</strain>
    </source>
</reference>
<proteinExistence type="predicted"/>
<dbReference type="EMBL" id="CP147247">
    <property type="protein sequence ID" value="WYJ91212.1"/>
    <property type="molecule type" value="Genomic_DNA"/>
</dbReference>
<reference evidence="3" key="2">
    <citation type="submission" date="2017-05" db="EMBL/GenBank/DDBJ databases">
        <authorList>
            <consortium name="The Broad Institute Genomics Platform"/>
            <consortium name="The Broad Institute Genomic Center for Infectious Diseases"/>
            <person name="Earl A."/>
            <person name="Manson A."/>
            <person name="Schwartman J."/>
            <person name="Gilmore M."/>
            <person name="Abouelleil A."/>
            <person name="Cao P."/>
            <person name="Chapman S."/>
            <person name="Cusick C."/>
            <person name="Shea T."/>
            <person name="Young S."/>
            <person name="Neafsey D."/>
            <person name="Nusbaum C."/>
            <person name="Birren B."/>
        </authorList>
    </citation>
    <scope>NUCLEOTIDE SEQUENCE</scope>
    <source>
        <strain evidence="3">9E7_DIV0242</strain>
    </source>
</reference>
<gene>
    <name evidence="3" type="ORF">A5888_002980</name>
    <name evidence="2" type="ORF">A5888_004219</name>
</gene>
<reference evidence="3" key="3">
    <citation type="submission" date="2024-03" db="EMBL/GenBank/DDBJ databases">
        <title>The Genome Sequence of Enterococcus sp. DIV0242b.</title>
        <authorList>
            <consortium name="The Broad Institute Genomics Platform"/>
            <consortium name="The Broad Institute Microbial Omics Core"/>
            <consortium name="The Broad Institute Genomic Center for Infectious Diseases"/>
            <person name="Earl A."/>
            <person name="Manson A."/>
            <person name="Gilmore M."/>
            <person name="Schwartman J."/>
            <person name="Shea T."/>
            <person name="Abouelleil A."/>
            <person name="Cao P."/>
            <person name="Chapman S."/>
            <person name="Cusick C."/>
            <person name="Young S."/>
            <person name="Neafsey D."/>
            <person name="Nusbaum C."/>
            <person name="Birren B."/>
        </authorList>
    </citation>
    <scope>NUCLEOTIDE SEQUENCE</scope>
    <source>
        <strain evidence="3">9E7_DIV0242</strain>
    </source>
</reference>
<protein>
    <submittedName>
        <fullName evidence="2">Uncharacterized protein</fullName>
    </submittedName>
</protein>
<keyword evidence="1" id="KW-0472">Membrane</keyword>
<dbReference type="AlphaFoldDB" id="A0A242JUY6"/>
<dbReference type="OrthoDB" id="2192164at2"/>
<evidence type="ECO:0000313" key="3">
    <source>
        <dbReference type="EMBL" id="WYJ91212.1"/>
    </source>
</evidence>
<dbReference type="EMBL" id="NGMM01000027">
    <property type="protein sequence ID" value="OTP06703.1"/>
    <property type="molecule type" value="Genomic_DNA"/>
</dbReference>
<feature type="transmembrane region" description="Helical" evidence="1">
    <location>
        <begin position="6"/>
        <end position="27"/>
    </location>
</feature>
<keyword evidence="4" id="KW-1185">Reference proteome</keyword>
<organism evidence="2">
    <name type="scientific">Candidatus Enterococcus clewellii</name>
    <dbReference type="NCBI Taxonomy" id="1834193"/>
    <lineage>
        <taxon>Bacteria</taxon>
        <taxon>Bacillati</taxon>
        <taxon>Bacillota</taxon>
        <taxon>Bacilli</taxon>
        <taxon>Lactobacillales</taxon>
        <taxon>Enterococcaceae</taxon>
        <taxon>Enterococcus</taxon>
    </lineage>
</organism>